<sequence>MFWILGCFFLAVGNLDFSTGSWLLGFMGVLRSFMFIWVNLKMFS</sequence>
<evidence type="ECO:0000313" key="2">
    <source>
        <dbReference type="EMBL" id="PRQ22803.1"/>
    </source>
</evidence>
<keyword evidence="1" id="KW-0472">Membrane</keyword>
<gene>
    <name evidence="2" type="ORF">RchiOBHm_Chr6g0254231</name>
</gene>
<accession>A0A2P6PLJ2</accession>
<proteinExistence type="predicted"/>
<evidence type="ECO:0000256" key="1">
    <source>
        <dbReference type="SAM" id="Phobius"/>
    </source>
</evidence>
<keyword evidence="3" id="KW-1185">Reference proteome</keyword>
<organism evidence="2 3">
    <name type="scientific">Rosa chinensis</name>
    <name type="common">China rose</name>
    <dbReference type="NCBI Taxonomy" id="74649"/>
    <lineage>
        <taxon>Eukaryota</taxon>
        <taxon>Viridiplantae</taxon>
        <taxon>Streptophyta</taxon>
        <taxon>Embryophyta</taxon>
        <taxon>Tracheophyta</taxon>
        <taxon>Spermatophyta</taxon>
        <taxon>Magnoliopsida</taxon>
        <taxon>eudicotyledons</taxon>
        <taxon>Gunneridae</taxon>
        <taxon>Pentapetalae</taxon>
        <taxon>rosids</taxon>
        <taxon>fabids</taxon>
        <taxon>Rosales</taxon>
        <taxon>Rosaceae</taxon>
        <taxon>Rosoideae</taxon>
        <taxon>Rosoideae incertae sedis</taxon>
        <taxon>Rosa</taxon>
    </lineage>
</organism>
<evidence type="ECO:0000313" key="3">
    <source>
        <dbReference type="Proteomes" id="UP000238479"/>
    </source>
</evidence>
<keyword evidence="1" id="KW-0812">Transmembrane</keyword>
<dbReference type="Gramene" id="PRQ22803">
    <property type="protein sequence ID" value="PRQ22803"/>
    <property type="gene ID" value="RchiOBHm_Chr6g0254231"/>
</dbReference>
<protein>
    <submittedName>
        <fullName evidence="2">Uncharacterized protein</fullName>
    </submittedName>
</protein>
<dbReference type="Proteomes" id="UP000238479">
    <property type="component" value="Chromosome 6"/>
</dbReference>
<name>A0A2P6PLJ2_ROSCH</name>
<reference evidence="2 3" key="1">
    <citation type="journal article" date="2018" name="Nat. Genet.">
        <title>The Rosa genome provides new insights in the design of modern roses.</title>
        <authorList>
            <person name="Bendahmane M."/>
        </authorList>
    </citation>
    <scope>NUCLEOTIDE SEQUENCE [LARGE SCALE GENOMIC DNA]</scope>
    <source>
        <strain evidence="3">cv. Old Blush</strain>
    </source>
</reference>
<feature type="transmembrane region" description="Helical" evidence="1">
    <location>
        <begin position="20"/>
        <end position="40"/>
    </location>
</feature>
<dbReference type="AlphaFoldDB" id="A0A2P6PLJ2"/>
<comment type="caution">
    <text evidence="2">The sequence shown here is derived from an EMBL/GenBank/DDBJ whole genome shotgun (WGS) entry which is preliminary data.</text>
</comment>
<keyword evidence="1" id="KW-1133">Transmembrane helix</keyword>
<dbReference type="EMBL" id="PDCK01000044">
    <property type="protein sequence ID" value="PRQ22803.1"/>
    <property type="molecule type" value="Genomic_DNA"/>
</dbReference>